<dbReference type="PIRSF" id="PIRSF002741">
    <property type="entry name" value="MppA"/>
    <property type="match status" value="1"/>
</dbReference>
<feature type="domain" description="Solute-binding protein family 5" evidence="1">
    <location>
        <begin position="101"/>
        <end position="476"/>
    </location>
</feature>
<sequence length="559" mass="60213">MAHTPHIDIAHNAITHRARRIAASVAAVCCTLAMVAGCGTADDAADSSGSRNSIVTVNSTEPTKGLIPSNTNDMAGWRIASLIYDGLVTFSTSGELQYVEAKSIAANADATEYTITLKPNLKFSNGEKITASTYAKSWSFAANAANGQVGASTLATIKGYDKLQDANGDKNAQLSGLHVVDDSTLKVELNQPDSSFPYKVGDIAFLPISSKAVKDPETYGKKPIGNGPYKVKSWTVNEDLELEKDPSYNGPRKPKNDGIDFRVYQSLNAAYSDLLAGNLDVLDSIPTVALGSYRKERRAKAVNRQGPSFVSFTIPQSLEHFQGEEGRLRRAAISQAIDRNAIAKAIFRNTVTPATDFLAPVIKGHSTTLDTSGVLSYDAAKARDLWKRADAISPWSGSFRIAYGADSTDKEWVDATVNSIRNVLGIDAQSYPFSTSKELSSAINERKVGAAFKSGLQSDYPHPEGYLVQGYDSSQADGKGLNNGDYKSAEFDALIDKASAQPDLDKAVATYQEAQKVLLKDLPVIPLWYKNVTAAAGRHVNADFNYMGVPDYVNITKSH</sequence>
<dbReference type="GO" id="GO:0043190">
    <property type="term" value="C:ATP-binding cassette (ABC) transporter complex"/>
    <property type="evidence" value="ECO:0007669"/>
    <property type="project" value="InterPro"/>
</dbReference>
<dbReference type="Gene3D" id="3.90.76.10">
    <property type="entry name" value="Dipeptide-binding Protein, Domain 1"/>
    <property type="match status" value="1"/>
</dbReference>
<gene>
    <name evidence="2" type="ORF">BMERY_0251</name>
</gene>
<keyword evidence="3" id="KW-1185">Reference proteome</keyword>
<comment type="caution">
    <text evidence="2">The sequence shown here is derived from an EMBL/GenBank/DDBJ whole genome shotgun (WGS) entry which is preliminary data.</text>
</comment>
<proteinExistence type="predicted"/>
<dbReference type="InterPro" id="IPR000914">
    <property type="entry name" value="SBP_5_dom"/>
</dbReference>
<dbReference type="Gene3D" id="3.10.105.10">
    <property type="entry name" value="Dipeptide-binding Protein, Domain 3"/>
    <property type="match status" value="1"/>
</dbReference>
<dbReference type="PANTHER" id="PTHR30290:SF83">
    <property type="entry name" value="ABC TRANSPORTER SUBSTRATE-BINDING PROTEIN"/>
    <property type="match status" value="1"/>
</dbReference>
<dbReference type="eggNOG" id="COG4166">
    <property type="taxonomic scope" value="Bacteria"/>
</dbReference>
<dbReference type="RefSeq" id="WP_143155121.1">
    <property type="nucleotide sequence ID" value="NZ_CADAXU010000006.1"/>
</dbReference>
<evidence type="ECO:0000259" key="1">
    <source>
        <dbReference type="Pfam" id="PF00496"/>
    </source>
</evidence>
<reference evidence="2 3" key="1">
    <citation type="submission" date="2014-03" db="EMBL/GenBank/DDBJ databases">
        <title>Genomics of Bifidobacteria.</title>
        <authorList>
            <person name="Ventura M."/>
            <person name="Milani C."/>
            <person name="Lugli G.A."/>
        </authorList>
    </citation>
    <scope>NUCLEOTIDE SEQUENCE [LARGE SCALE GENOMIC DNA]</scope>
    <source>
        <strain evidence="2 3">LMG 11341</strain>
    </source>
</reference>
<dbReference type="GO" id="GO:1904680">
    <property type="term" value="F:peptide transmembrane transporter activity"/>
    <property type="evidence" value="ECO:0007669"/>
    <property type="project" value="TreeGrafter"/>
</dbReference>
<accession>A0A087BIG5</accession>
<name>A0A087BIG5_9BIFI</name>
<organism evidence="2 3">
    <name type="scientific">Bifidobacterium merycicum</name>
    <dbReference type="NCBI Taxonomy" id="78345"/>
    <lineage>
        <taxon>Bacteria</taxon>
        <taxon>Bacillati</taxon>
        <taxon>Actinomycetota</taxon>
        <taxon>Actinomycetes</taxon>
        <taxon>Bifidobacteriales</taxon>
        <taxon>Bifidobacteriaceae</taxon>
        <taxon>Bifidobacterium</taxon>
    </lineage>
</organism>
<dbReference type="PANTHER" id="PTHR30290">
    <property type="entry name" value="PERIPLASMIC BINDING COMPONENT OF ABC TRANSPORTER"/>
    <property type="match status" value="1"/>
</dbReference>
<evidence type="ECO:0000313" key="2">
    <source>
        <dbReference type="EMBL" id="KFI70815.1"/>
    </source>
</evidence>
<dbReference type="OrthoDB" id="9046151at2"/>
<evidence type="ECO:0000313" key="3">
    <source>
        <dbReference type="Proteomes" id="UP000029060"/>
    </source>
</evidence>
<protein>
    <submittedName>
        <fullName evidence="2">ABC-type transporter</fullName>
    </submittedName>
</protein>
<dbReference type="GO" id="GO:0015833">
    <property type="term" value="P:peptide transport"/>
    <property type="evidence" value="ECO:0007669"/>
    <property type="project" value="TreeGrafter"/>
</dbReference>
<dbReference type="AlphaFoldDB" id="A0A087BIG5"/>
<dbReference type="InterPro" id="IPR039424">
    <property type="entry name" value="SBP_5"/>
</dbReference>
<dbReference type="SUPFAM" id="SSF53850">
    <property type="entry name" value="Periplasmic binding protein-like II"/>
    <property type="match status" value="1"/>
</dbReference>
<dbReference type="EMBL" id="JGZC01000005">
    <property type="protein sequence ID" value="KFI70815.1"/>
    <property type="molecule type" value="Genomic_DNA"/>
</dbReference>
<dbReference type="CDD" id="cd00995">
    <property type="entry name" value="PBP2_NikA_DppA_OppA_like"/>
    <property type="match status" value="1"/>
</dbReference>
<dbReference type="STRING" id="78345.BMERY_0251"/>
<dbReference type="InterPro" id="IPR030678">
    <property type="entry name" value="Peptide/Ni-bd"/>
</dbReference>
<dbReference type="Proteomes" id="UP000029060">
    <property type="component" value="Unassembled WGS sequence"/>
</dbReference>
<dbReference type="GO" id="GO:0042597">
    <property type="term" value="C:periplasmic space"/>
    <property type="evidence" value="ECO:0007669"/>
    <property type="project" value="UniProtKB-ARBA"/>
</dbReference>
<dbReference type="Gene3D" id="3.40.190.10">
    <property type="entry name" value="Periplasmic binding protein-like II"/>
    <property type="match status" value="1"/>
</dbReference>
<dbReference type="Pfam" id="PF00496">
    <property type="entry name" value="SBP_bac_5"/>
    <property type="match status" value="1"/>
</dbReference>